<accession>A0AAE1TTH5</accession>
<organism evidence="1 2">
    <name type="scientific">Petrolisthes manimaculis</name>
    <dbReference type="NCBI Taxonomy" id="1843537"/>
    <lineage>
        <taxon>Eukaryota</taxon>
        <taxon>Metazoa</taxon>
        <taxon>Ecdysozoa</taxon>
        <taxon>Arthropoda</taxon>
        <taxon>Crustacea</taxon>
        <taxon>Multicrustacea</taxon>
        <taxon>Malacostraca</taxon>
        <taxon>Eumalacostraca</taxon>
        <taxon>Eucarida</taxon>
        <taxon>Decapoda</taxon>
        <taxon>Pleocyemata</taxon>
        <taxon>Anomura</taxon>
        <taxon>Galatheoidea</taxon>
        <taxon>Porcellanidae</taxon>
        <taxon>Petrolisthes</taxon>
    </lineage>
</organism>
<dbReference type="Proteomes" id="UP001292094">
    <property type="component" value="Unassembled WGS sequence"/>
</dbReference>
<gene>
    <name evidence="1" type="ORF">Pmani_032738</name>
</gene>
<reference evidence="1" key="1">
    <citation type="submission" date="2023-11" db="EMBL/GenBank/DDBJ databases">
        <title>Genome assemblies of two species of porcelain crab, Petrolisthes cinctipes and Petrolisthes manimaculis (Anomura: Porcellanidae).</title>
        <authorList>
            <person name="Angst P."/>
        </authorList>
    </citation>
    <scope>NUCLEOTIDE SEQUENCE</scope>
    <source>
        <strain evidence="1">PB745_02</strain>
        <tissue evidence="1">Gill</tissue>
    </source>
</reference>
<evidence type="ECO:0000313" key="1">
    <source>
        <dbReference type="EMBL" id="KAK4294650.1"/>
    </source>
</evidence>
<proteinExistence type="predicted"/>
<dbReference type="EMBL" id="JAWZYT010004237">
    <property type="protein sequence ID" value="KAK4294650.1"/>
    <property type="molecule type" value="Genomic_DNA"/>
</dbReference>
<sequence length="126" mass="14086">MNTEMSRPVNPYRDSSVVLDCHGRREAIPTYGDKDDYSSVYDGREGQRWKDKAWQDKLVQGRVCGVFVDPGGASDELEIKGDGGLEVGQVKVHTTTETTEVLLSKPPRLLTPEGQISNNYNRQQES</sequence>
<protein>
    <submittedName>
        <fullName evidence="1">Uncharacterized protein</fullName>
    </submittedName>
</protein>
<name>A0AAE1TTH5_9EUCA</name>
<keyword evidence="2" id="KW-1185">Reference proteome</keyword>
<evidence type="ECO:0000313" key="2">
    <source>
        <dbReference type="Proteomes" id="UP001292094"/>
    </source>
</evidence>
<comment type="caution">
    <text evidence="1">The sequence shown here is derived from an EMBL/GenBank/DDBJ whole genome shotgun (WGS) entry which is preliminary data.</text>
</comment>
<dbReference type="AlphaFoldDB" id="A0AAE1TTH5"/>